<organism evidence="1 2">
    <name type="scientific">Passalora fulva</name>
    <name type="common">Tomato leaf mold</name>
    <name type="synonym">Cladosporium fulvum</name>
    <dbReference type="NCBI Taxonomy" id="5499"/>
    <lineage>
        <taxon>Eukaryota</taxon>
        <taxon>Fungi</taxon>
        <taxon>Dikarya</taxon>
        <taxon>Ascomycota</taxon>
        <taxon>Pezizomycotina</taxon>
        <taxon>Dothideomycetes</taxon>
        <taxon>Dothideomycetidae</taxon>
        <taxon>Mycosphaerellales</taxon>
        <taxon>Mycosphaerellaceae</taxon>
        <taxon>Fulvia</taxon>
    </lineage>
</organism>
<dbReference type="OrthoDB" id="3650808at2759"/>
<accession>A0A9Q8LDL8</accession>
<keyword evidence="2" id="KW-1185">Reference proteome</keyword>
<evidence type="ECO:0000313" key="2">
    <source>
        <dbReference type="Proteomes" id="UP000756132"/>
    </source>
</evidence>
<name>A0A9Q8LDL8_PASFU</name>
<protein>
    <submittedName>
        <fullName evidence="1">Uncharacterized protein</fullName>
    </submittedName>
</protein>
<gene>
    <name evidence="1" type="ORF">CLAFUR5_07778</name>
</gene>
<dbReference type="GeneID" id="71987656"/>
<dbReference type="RefSeq" id="XP_047759645.1">
    <property type="nucleotide sequence ID" value="XM_047906926.1"/>
</dbReference>
<evidence type="ECO:0000313" key="1">
    <source>
        <dbReference type="EMBL" id="UJO15279.1"/>
    </source>
</evidence>
<dbReference type="EMBL" id="CP090165">
    <property type="protein sequence ID" value="UJO15279.1"/>
    <property type="molecule type" value="Genomic_DNA"/>
</dbReference>
<proteinExistence type="predicted"/>
<dbReference type="AlphaFoldDB" id="A0A9Q8LDL8"/>
<sequence length="261" mass="29960">MPRNAICDRQLTTSATQRSRIVDNMAETTTEALRSERTDLHRREIFPFFDLPREMRDMIYGECLDDYDMKMSGGLRLKASKVARTALLKVSCQFSEEYREQVTKMAELELSDRAHFCYNTVALPHPCLGIRSLKLNLNGTYANLGMERSQSHIIWVKDVLQQMPTLQKLAIAIKYDQSSIPGGYAVMQNILNEQFWVTIPQLKALQVYDTSLRAGRRGRHDDFDFEYDDQMVLEWSSASCKMELVDLSSDKKATEVCNCCG</sequence>
<dbReference type="Proteomes" id="UP000756132">
    <property type="component" value="Chromosome 3"/>
</dbReference>
<dbReference type="KEGG" id="ffu:CLAFUR5_07778"/>
<reference evidence="1" key="1">
    <citation type="submission" date="2021-12" db="EMBL/GenBank/DDBJ databases">
        <authorList>
            <person name="Zaccaron A."/>
            <person name="Stergiopoulos I."/>
        </authorList>
    </citation>
    <scope>NUCLEOTIDE SEQUENCE</scope>
    <source>
        <strain evidence="1">Race5_Kim</strain>
    </source>
</reference>
<reference evidence="1" key="2">
    <citation type="journal article" date="2022" name="Microb. Genom.">
        <title>A chromosome-scale genome assembly of the tomato pathogen Cladosporium fulvum reveals a compartmentalized genome architecture and the presence of a dispensable chromosome.</title>
        <authorList>
            <person name="Zaccaron A.Z."/>
            <person name="Chen L.H."/>
            <person name="Samaras A."/>
            <person name="Stergiopoulos I."/>
        </authorList>
    </citation>
    <scope>NUCLEOTIDE SEQUENCE</scope>
    <source>
        <strain evidence="1">Race5_Kim</strain>
    </source>
</reference>